<evidence type="ECO:0000313" key="1">
    <source>
        <dbReference type="EMBL" id="WMV24743.1"/>
    </source>
</evidence>
<protein>
    <submittedName>
        <fullName evidence="1">Uncharacterized protein</fullName>
    </submittedName>
</protein>
<proteinExistence type="predicted"/>
<evidence type="ECO:0000313" key="2">
    <source>
        <dbReference type="Proteomes" id="UP001234989"/>
    </source>
</evidence>
<gene>
    <name evidence="1" type="ORF">MTR67_018128</name>
</gene>
<dbReference type="AlphaFoldDB" id="A0AAF0TT85"/>
<sequence length="36" mass="4091">MAPFDALYGRRCRSPIDWFELGEVSLIGLELVHDAI</sequence>
<dbReference type="EMBL" id="CP133615">
    <property type="protein sequence ID" value="WMV24743.1"/>
    <property type="molecule type" value="Genomic_DNA"/>
</dbReference>
<name>A0AAF0TT85_SOLVR</name>
<reference evidence="1" key="1">
    <citation type="submission" date="2023-08" db="EMBL/GenBank/DDBJ databases">
        <title>A de novo genome assembly of Solanum verrucosum Schlechtendal, a Mexican diploid species geographically isolated from the other diploid A-genome species in potato relatives.</title>
        <authorList>
            <person name="Hosaka K."/>
        </authorList>
    </citation>
    <scope>NUCLEOTIDE SEQUENCE</scope>
    <source>
        <tissue evidence="1">Young leaves</tissue>
    </source>
</reference>
<organism evidence="1 2">
    <name type="scientific">Solanum verrucosum</name>
    <dbReference type="NCBI Taxonomy" id="315347"/>
    <lineage>
        <taxon>Eukaryota</taxon>
        <taxon>Viridiplantae</taxon>
        <taxon>Streptophyta</taxon>
        <taxon>Embryophyta</taxon>
        <taxon>Tracheophyta</taxon>
        <taxon>Spermatophyta</taxon>
        <taxon>Magnoliopsida</taxon>
        <taxon>eudicotyledons</taxon>
        <taxon>Gunneridae</taxon>
        <taxon>Pentapetalae</taxon>
        <taxon>asterids</taxon>
        <taxon>lamiids</taxon>
        <taxon>Solanales</taxon>
        <taxon>Solanaceae</taxon>
        <taxon>Solanoideae</taxon>
        <taxon>Solaneae</taxon>
        <taxon>Solanum</taxon>
    </lineage>
</organism>
<keyword evidence="2" id="KW-1185">Reference proteome</keyword>
<accession>A0AAF0TT85</accession>
<dbReference type="Proteomes" id="UP001234989">
    <property type="component" value="Chromosome 4"/>
</dbReference>